<evidence type="ECO:0008006" key="3">
    <source>
        <dbReference type="Google" id="ProtNLM"/>
    </source>
</evidence>
<name>A0ABW2CK78_9ACTN</name>
<reference evidence="2" key="1">
    <citation type="journal article" date="2019" name="Int. J. Syst. Evol. Microbiol.">
        <title>The Global Catalogue of Microorganisms (GCM) 10K type strain sequencing project: providing services to taxonomists for standard genome sequencing and annotation.</title>
        <authorList>
            <consortium name="The Broad Institute Genomics Platform"/>
            <consortium name="The Broad Institute Genome Sequencing Center for Infectious Disease"/>
            <person name="Wu L."/>
            <person name="Ma J."/>
        </authorList>
    </citation>
    <scope>NUCLEOTIDE SEQUENCE [LARGE SCALE GENOMIC DNA]</scope>
    <source>
        <strain evidence="2">JCM 3369</strain>
    </source>
</reference>
<evidence type="ECO:0000313" key="2">
    <source>
        <dbReference type="Proteomes" id="UP001596380"/>
    </source>
</evidence>
<dbReference type="RefSeq" id="WP_160825144.1">
    <property type="nucleotide sequence ID" value="NZ_JBHSXS010000011.1"/>
</dbReference>
<dbReference type="Gene3D" id="1.25.10.10">
    <property type="entry name" value="Leucine-rich Repeat Variant"/>
    <property type="match status" value="1"/>
</dbReference>
<dbReference type="InterPro" id="IPR011989">
    <property type="entry name" value="ARM-like"/>
</dbReference>
<dbReference type="SUPFAM" id="SSF48371">
    <property type="entry name" value="ARM repeat"/>
    <property type="match status" value="1"/>
</dbReference>
<comment type="caution">
    <text evidence="1">The sequence shown here is derived from an EMBL/GenBank/DDBJ whole genome shotgun (WGS) entry which is preliminary data.</text>
</comment>
<dbReference type="InterPro" id="IPR016024">
    <property type="entry name" value="ARM-type_fold"/>
</dbReference>
<dbReference type="Proteomes" id="UP001596380">
    <property type="component" value="Unassembled WGS sequence"/>
</dbReference>
<proteinExistence type="predicted"/>
<organism evidence="1 2">
    <name type="scientific">Actinomadura yumaensis</name>
    <dbReference type="NCBI Taxonomy" id="111807"/>
    <lineage>
        <taxon>Bacteria</taxon>
        <taxon>Bacillati</taxon>
        <taxon>Actinomycetota</taxon>
        <taxon>Actinomycetes</taxon>
        <taxon>Streptosporangiales</taxon>
        <taxon>Thermomonosporaceae</taxon>
        <taxon>Actinomadura</taxon>
    </lineage>
</organism>
<gene>
    <name evidence="1" type="ORF">ACFQKB_19725</name>
</gene>
<accession>A0ABW2CK78</accession>
<dbReference type="EMBL" id="JBHSXS010000011">
    <property type="protein sequence ID" value="MFC6881992.1"/>
    <property type="molecule type" value="Genomic_DNA"/>
</dbReference>
<keyword evidence="2" id="KW-1185">Reference proteome</keyword>
<evidence type="ECO:0000313" key="1">
    <source>
        <dbReference type="EMBL" id="MFC6881992.1"/>
    </source>
</evidence>
<sequence length="203" mass="22909">MMNETPRRSRRLVLKDHVGVADVNAFADARDWTVLGTVERDPEKGFFFEKKWAARAGVSMHYIVDEFLGERYMMAMSRHGNPDRELTRLSAGLDTWSLDEALFQFDASVYGADKERAVRLLAAISPASADQSIVERVIKASGSRYKGVRLAAVWAMAYADWPEYRETLASVAVRDTEEEIRRDAESILEDWKGRIPSLPAPPA</sequence>
<protein>
    <recommendedName>
        <fullName evidence="3">HEAT repeat domain-containing protein</fullName>
    </recommendedName>
</protein>